<dbReference type="HOGENOM" id="CLU_1419578_0_0_9"/>
<keyword evidence="3" id="KW-1185">Reference proteome</keyword>
<proteinExistence type="predicted"/>
<dbReference type="PATRIC" id="fig|718252.3.peg.1224"/>
<dbReference type="EMBL" id="FP929045">
    <property type="protein sequence ID" value="CBL00272.1"/>
    <property type="molecule type" value="Genomic_DNA"/>
</dbReference>
<reference evidence="2 3" key="1">
    <citation type="submission" date="2010-03" db="EMBL/GenBank/DDBJ databases">
        <title>The genome sequence of Faecalibacterium prausnitzii L2/6.</title>
        <authorList>
            <consortium name="metaHIT consortium -- http://www.metahit.eu/"/>
            <person name="Pajon A."/>
            <person name="Turner K."/>
            <person name="Parkhill J."/>
            <person name="Duncan S."/>
            <person name="Flint H."/>
        </authorList>
    </citation>
    <scope>NUCLEOTIDE SEQUENCE [LARGE SCALE GENOMIC DNA]</scope>
    <source>
        <strain evidence="3">L2-6</strain>
    </source>
</reference>
<dbReference type="PROSITE" id="PS51257">
    <property type="entry name" value="PROKAR_LIPOPROTEIN"/>
    <property type="match status" value="1"/>
</dbReference>
<feature type="signal peptide" evidence="1">
    <location>
        <begin position="1"/>
        <end position="24"/>
    </location>
</feature>
<dbReference type="BioCyc" id="FPRA718252:G1375-2600-MONOMER"/>
<sequence>MKMAKKLLALVLTGVMAVSMLTGCALTDAAKAKAMEKALNDHAQGNTQTIKYDYKSSLNSKADKIWEQEYKKDTAPAVIEDTLVNVSLTGVAGKGYFYYIVEQPKNDVKTYGAWVAAATDLHSEVSPKVAKESSTAKFDKIMDHNTSTADNAKKKVEFGVSYVSKTVKNGQDTKTTKYAVIVFEAAPKAAA</sequence>
<evidence type="ECO:0008006" key="4">
    <source>
        <dbReference type="Google" id="ProtNLM"/>
    </source>
</evidence>
<reference evidence="2 3" key="2">
    <citation type="submission" date="2010-03" db="EMBL/GenBank/DDBJ databases">
        <authorList>
            <person name="Pajon A."/>
        </authorList>
    </citation>
    <scope>NUCLEOTIDE SEQUENCE [LARGE SCALE GENOMIC DNA]</scope>
    <source>
        <strain evidence="3">L2-6</strain>
    </source>
</reference>
<name>D4K1X3_9FIRM</name>
<evidence type="ECO:0000313" key="3">
    <source>
        <dbReference type="Proteomes" id="UP000008804"/>
    </source>
</evidence>
<keyword evidence="1" id="KW-0732">Signal</keyword>
<organism evidence="2 3">
    <name type="scientific">Faecalibacterium prausnitzii L2-6</name>
    <dbReference type="NCBI Taxonomy" id="718252"/>
    <lineage>
        <taxon>Bacteria</taxon>
        <taxon>Bacillati</taxon>
        <taxon>Bacillota</taxon>
        <taxon>Clostridia</taxon>
        <taxon>Eubacteriales</taxon>
        <taxon>Oscillospiraceae</taxon>
        <taxon>Faecalibacterium</taxon>
    </lineage>
</organism>
<accession>D4K1X3</accession>
<evidence type="ECO:0000313" key="2">
    <source>
        <dbReference type="EMBL" id="CBL00272.1"/>
    </source>
</evidence>
<feature type="chain" id="PRO_5039529938" description="Lipoprotein" evidence="1">
    <location>
        <begin position="25"/>
        <end position="191"/>
    </location>
</feature>
<protein>
    <recommendedName>
        <fullName evidence="4">Lipoprotein</fullName>
    </recommendedName>
</protein>
<dbReference type="KEGG" id="fpr:FP2_30210"/>
<dbReference type="AlphaFoldDB" id="D4K1X3"/>
<dbReference type="RefSeq" id="WP_015565878.1">
    <property type="nucleotide sequence ID" value="NC_021042.1"/>
</dbReference>
<evidence type="ECO:0000256" key="1">
    <source>
        <dbReference type="SAM" id="SignalP"/>
    </source>
</evidence>
<gene>
    <name evidence="2" type="ORF">FP2_30210</name>
</gene>
<dbReference type="Proteomes" id="UP000008804">
    <property type="component" value="Chromosome"/>
</dbReference>